<dbReference type="AlphaFoldDB" id="A0A1S3HEH2"/>
<dbReference type="InParanoid" id="A0A1S3HEH2"/>
<dbReference type="InterPro" id="IPR003599">
    <property type="entry name" value="Ig_sub"/>
</dbReference>
<dbReference type="SMART" id="SM00408">
    <property type="entry name" value="IGc2"/>
    <property type="match status" value="2"/>
</dbReference>
<dbReference type="InterPro" id="IPR007110">
    <property type="entry name" value="Ig-like_dom"/>
</dbReference>
<dbReference type="GO" id="GO:0070593">
    <property type="term" value="P:dendrite self-avoidance"/>
    <property type="evidence" value="ECO:0007669"/>
    <property type="project" value="TreeGrafter"/>
</dbReference>
<proteinExistence type="predicted"/>
<protein>
    <submittedName>
        <fullName evidence="5">Uncharacterized protein LOC106154173</fullName>
    </submittedName>
</protein>
<dbReference type="SUPFAM" id="SSF48726">
    <property type="entry name" value="Immunoglobulin"/>
    <property type="match status" value="2"/>
</dbReference>
<dbReference type="InterPro" id="IPR036179">
    <property type="entry name" value="Ig-like_dom_sf"/>
</dbReference>
<evidence type="ECO:0000259" key="3">
    <source>
        <dbReference type="PROSITE" id="PS50835"/>
    </source>
</evidence>
<evidence type="ECO:0000313" key="4">
    <source>
        <dbReference type="Proteomes" id="UP000085678"/>
    </source>
</evidence>
<dbReference type="SMART" id="SM00409">
    <property type="entry name" value="IG"/>
    <property type="match status" value="2"/>
</dbReference>
<accession>A0A1S3HEH2</accession>
<dbReference type="GO" id="GO:0007156">
    <property type="term" value="P:homophilic cell adhesion via plasma membrane adhesion molecules"/>
    <property type="evidence" value="ECO:0007669"/>
    <property type="project" value="TreeGrafter"/>
</dbReference>
<name>A0A1S3HEH2_LINAN</name>
<dbReference type="PANTHER" id="PTHR10075:SF100">
    <property type="entry name" value="FASCICLIN-2"/>
    <property type="match status" value="1"/>
</dbReference>
<dbReference type="KEGG" id="lak:106154173"/>
<feature type="domain" description="Ig-like" evidence="3">
    <location>
        <begin position="150"/>
        <end position="242"/>
    </location>
</feature>
<feature type="chain" id="PRO_5010211760" evidence="2">
    <location>
        <begin position="25"/>
        <end position="274"/>
    </location>
</feature>
<dbReference type="Proteomes" id="UP000085678">
    <property type="component" value="Unplaced"/>
</dbReference>
<reference evidence="5" key="1">
    <citation type="submission" date="2025-08" db="UniProtKB">
        <authorList>
            <consortium name="RefSeq"/>
        </authorList>
    </citation>
    <scope>IDENTIFICATION</scope>
    <source>
        <tissue evidence="5">Gonads</tissue>
    </source>
</reference>
<dbReference type="PANTHER" id="PTHR10075">
    <property type="entry name" value="BASIGIN RELATED"/>
    <property type="match status" value="1"/>
</dbReference>
<dbReference type="Gene3D" id="2.60.40.10">
    <property type="entry name" value="Immunoglobulins"/>
    <property type="match status" value="2"/>
</dbReference>
<dbReference type="Pfam" id="PF00047">
    <property type="entry name" value="ig"/>
    <property type="match status" value="2"/>
</dbReference>
<dbReference type="PROSITE" id="PS50835">
    <property type="entry name" value="IG_LIKE"/>
    <property type="match status" value="2"/>
</dbReference>
<dbReference type="GO" id="GO:0030424">
    <property type="term" value="C:axon"/>
    <property type="evidence" value="ECO:0007669"/>
    <property type="project" value="TreeGrafter"/>
</dbReference>
<dbReference type="RefSeq" id="XP_013383901.1">
    <property type="nucleotide sequence ID" value="XM_013528447.1"/>
</dbReference>
<organism evidence="4 5">
    <name type="scientific">Lingula anatina</name>
    <name type="common">Brachiopod</name>
    <name type="synonym">Lingula unguis</name>
    <dbReference type="NCBI Taxonomy" id="7574"/>
    <lineage>
        <taxon>Eukaryota</taxon>
        <taxon>Metazoa</taxon>
        <taxon>Spiralia</taxon>
        <taxon>Lophotrochozoa</taxon>
        <taxon>Brachiopoda</taxon>
        <taxon>Linguliformea</taxon>
        <taxon>Lingulata</taxon>
        <taxon>Lingulida</taxon>
        <taxon>Linguloidea</taxon>
        <taxon>Lingulidae</taxon>
        <taxon>Lingula</taxon>
    </lineage>
</organism>
<dbReference type="InterPro" id="IPR013783">
    <property type="entry name" value="Ig-like_fold"/>
</dbReference>
<dbReference type="InterPro" id="IPR003598">
    <property type="entry name" value="Ig_sub2"/>
</dbReference>
<dbReference type="OrthoDB" id="504170at2759"/>
<evidence type="ECO:0000256" key="1">
    <source>
        <dbReference type="ARBA" id="ARBA00023319"/>
    </source>
</evidence>
<keyword evidence="1" id="KW-0393">Immunoglobulin domain</keyword>
<sequence length="274" mass="30332">MARFLTPKGLFALLLSMLAHLCQGQTPVLLDFTDNTKDRFDEGQPLAGATLELTCKVNFQPRSELMQSFKWLFNGEEIPVSPFDPSKPQQKDRINIAGGEADSTLYYPGVTLENSGLYTCTLDGTFVGEFHKEIYVIEVVTNNVTLNRTGQNATLECTVYNWPAYDYDSSLFKRDGVQLNSNGKDYFQPPYAKPIFKNDYISGSVNELVILNAGPEDAGEYTCGVSLIGPRSHIITKSIFVTSPTKKVANGASFLESSTLSFHLLVLLSVLWSL</sequence>
<feature type="domain" description="Ig-like" evidence="3">
    <location>
        <begin position="27"/>
        <end position="122"/>
    </location>
</feature>
<keyword evidence="4" id="KW-1185">Reference proteome</keyword>
<feature type="signal peptide" evidence="2">
    <location>
        <begin position="1"/>
        <end position="24"/>
    </location>
</feature>
<keyword evidence="2" id="KW-0732">Signal</keyword>
<dbReference type="GO" id="GO:0098632">
    <property type="term" value="F:cell-cell adhesion mediator activity"/>
    <property type="evidence" value="ECO:0007669"/>
    <property type="project" value="TreeGrafter"/>
</dbReference>
<dbReference type="GO" id="GO:0005886">
    <property type="term" value="C:plasma membrane"/>
    <property type="evidence" value="ECO:0007669"/>
    <property type="project" value="TreeGrafter"/>
</dbReference>
<dbReference type="CDD" id="cd00096">
    <property type="entry name" value="Ig"/>
    <property type="match status" value="2"/>
</dbReference>
<gene>
    <name evidence="5" type="primary">LOC106154173</name>
</gene>
<dbReference type="GeneID" id="106154173"/>
<evidence type="ECO:0000313" key="5">
    <source>
        <dbReference type="RefSeq" id="XP_013383901.1"/>
    </source>
</evidence>
<dbReference type="InterPro" id="IPR013151">
    <property type="entry name" value="Immunoglobulin_dom"/>
</dbReference>
<evidence type="ECO:0000256" key="2">
    <source>
        <dbReference type="SAM" id="SignalP"/>
    </source>
</evidence>
<dbReference type="GO" id="GO:0007411">
    <property type="term" value="P:axon guidance"/>
    <property type="evidence" value="ECO:0007669"/>
    <property type="project" value="TreeGrafter"/>
</dbReference>